<feature type="binding site" evidence="11">
    <location>
        <position position="156"/>
    </location>
    <ligand>
        <name>ATP</name>
        <dbReference type="ChEBI" id="CHEBI:30616"/>
    </ligand>
</feature>
<dbReference type="EMBL" id="AMEM01000018">
    <property type="protein sequence ID" value="EKX90064.1"/>
    <property type="molecule type" value="Genomic_DNA"/>
</dbReference>
<evidence type="ECO:0000256" key="5">
    <source>
        <dbReference type="ARBA" id="ARBA00022679"/>
    </source>
</evidence>
<keyword evidence="13" id="KW-1185">Reference proteome</keyword>
<comment type="similarity">
    <text evidence="2 11">Belongs to the shikimate kinase family.</text>
</comment>
<dbReference type="GeneID" id="84897068"/>
<evidence type="ECO:0000256" key="1">
    <source>
        <dbReference type="ARBA" id="ARBA00004842"/>
    </source>
</evidence>
<comment type="function">
    <text evidence="11">Catalyzes the specific phosphorylation of the 3-hydroxyl group of shikimic acid using ATP as a cosubstrate.</text>
</comment>
<evidence type="ECO:0000256" key="6">
    <source>
        <dbReference type="ARBA" id="ARBA00022741"/>
    </source>
</evidence>
<evidence type="ECO:0000256" key="11">
    <source>
        <dbReference type="HAMAP-Rule" id="MF_00109"/>
    </source>
</evidence>
<sequence>MSQPRVVLVGPPGAGKTTIGRRLARALNTTHVDSDALIEQDQGKPCGEVYSDLGEEQFRELEAQHVAQALQHDGVVSLGGGAVVTDSTRALLANHEVVWVDVSVEEGVRRTNQTPTRPVVTGAPGIDPAVRYQQLVDERAPLYREVSGFKARTDHRTPQKVVADILRYLETIS</sequence>
<comment type="cofactor">
    <cofactor evidence="11">
        <name>Mg(2+)</name>
        <dbReference type="ChEBI" id="CHEBI:18420"/>
    </cofactor>
    <text evidence="11">Binds 1 Mg(2+) ion per subunit.</text>
</comment>
<evidence type="ECO:0000256" key="8">
    <source>
        <dbReference type="ARBA" id="ARBA00022840"/>
    </source>
</evidence>
<dbReference type="PANTHER" id="PTHR21087:SF16">
    <property type="entry name" value="SHIKIMATE KINASE 1, CHLOROPLASTIC"/>
    <property type="match status" value="1"/>
</dbReference>
<comment type="caution">
    <text evidence="12">The sequence shown here is derived from an EMBL/GenBank/DDBJ whole genome shotgun (WGS) entry which is preliminary data.</text>
</comment>
<dbReference type="Proteomes" id="UP000010445">
    <property type="component" value="Unassembled WGS sequence"/>
</dbReference>
<dbReference type="PATRIC" id="fig|1035195.3.peg.1143"/>
<evidence type="ECO:0000256" key="7">
    <source>
        <dbReference type="ARBA" id="ARBA00022777"/>
    </source>
</evidence>
<comment type="catalytic activity">
    <reaction evidence="10 11">
        <text>shikimate + ATP = 3-phosphoshikimate + ADP + H(+)</text>
        <dbReference type="Rhea" id="RHEA:13121"/>
        <dbReference type="ChEBI" id="CHEBI:15378"/>
        <dbReference type="ChEBI" id="CHEBI:30616"/>
        <dbReference type="ChEBI" id="CHEBI:36208"/>
        <dbReference type="ChEBI" id="CHEBI:145989"/>
        <dbReference type="ChEBI" id="CHEBI:456216"/>
        <dbReference type="EC" id="2.7.1.71"/>
    </reaction>
</comment>
<organism evidence="12 13">
    <name type="scientific">Corynebacterium durum F0235</name>
    <dbReference type="NCBI Taxonomy" id="1035195"/>
    <lineage>
        <taxon>Bacteria</taxon>
        <taxon>Bacillati</taxon>
        <taxon>Actinomycetota</taxon>
        <taxon>Actinomycetes</taxon>
        <taxon>Mycobacteriales</taxon>
        <taxon>Corynebacteriaceae</taxon>
        <taxon>Corynebacterium</taxon>
    </lineage>
</organism>
<keyword evidence="7 11" id="KW-0418">Kinase</keyword>
<dbReference type="STRING" id="1035195.HMPREF9997_01272"/>
<comment type="subcellular location">
    <subcellularLocation>
        <location evidence="11">Cytoplasm</location>
    </subcellularLocation>
</comment>
<dbReference type="InterPro" id="IPR000623">
    <property type="entry name" value="Shikimate_kinase/TSH1"/>
</dbReference>
<proteinExistence type="inferred from homology"/>
<keyword evidence="11" id="KW-0963">Cytoplasm</keyword>
<dbReference type="GO" id="GO:0004765">
    <property type="term" value="F:shikimate kinase activity"/>
    <property type="evidence" value="ECO:0007669"/>
    <property type="project" value="UniProtKB-UniRule"/>
</dbReference>
<evidence type="ECO:0000256" key="4">
    <source>
        <dbReference type="ARBA" id="ARBA00022605"/>
    </source>
</evidence>
<feature type="binding site" evidence="11">
    <location>
        <position position="35"/>
    </location>
    <ligand>
        <name>substrate</name>
    </ligand>
</feature>
<dbReference type="HOGENOM" id="CLU_057607_3_0_11"/>
<accession>L1MGH5</accession>
<dbReference type="InterPro" id="IPR023000">
    <property type="entry name" value="Shikimate_kinase_CS"/>
</dbReference>
<reference evidence="12 13" key="1">
    <citation type="submission" date="2012-05" db="EMBL/GenBank/DDBJ databases">
        <authorList>
            <person name="Weinstock G."/>
            <person name="Sodergren E."/>
            <person name="Lobos E.A."/>
            <person name="Fulton L."/>
            <person name="Fulton R."/>
            <person name="Courtney L."/>
            <person name="Fronick C."/>
            <person name="O'Laughlin M."/>
            <person name="Godfrey J."/>
            <person name="Wilson R.M."/>
            <person name="Miner T."/>
            <person name="Farmer C."/>
            <person name="Delehaunty K."/>
            <person name="Cordes M."/>
            <person name="Minx P."/>
            <person name="Tomlinson C."/>
            <person name="Chen J."/>
            <person name="Wollam A."/>
            <person name="Pepin K.H."/>
            <person name="Bhonagiri V."/>
            <person name="Zhang X."/>
            <person name="Suruliraj S."/>
            <person name="Warren W."/>
            <person name="Mitreva M."/>
            <person name="Mardis E.R."/>
            <person name="Wilson R.K."/>
        </authorList>
    </citation>
    <scope>NUCLEOTIDE SEQUENCE [LARGE SCALE GENOMIC DNA]</scope>
    <source>
        <strain evidence="12 13">F0235</strain>
    </source>
</reference>
<dbReference type="PANTHER" id="PTHR21087">
    <property type="entry name" value="SHIKIMATE KINASE"/>
    <property type="match status" value="1"/>
</dbReference>
<dbReference type="GO" id="GO:0009073">
    <property type="term" value="P:aromatic amino acid family biosynthetic process"/>
    <property type="evidence" value="ECO:0007669"/>
    <property type="project" value="UniProtKB-KW"/>
</dbReference>
<dbReference type="CDD" id="cd00464">
    <property type="entry name" value="SK"/>
    <property type="match status" value="1"/>
</dbReference>
<evidence type="ECO:0000256" key="10">
    <source>
        <dbReference type="ARBA" id="ARBA00048567"/>
    </source>
</evidence>
<comment type="subunit">
    <text evidence="11">Monomer.</text>
</comment>
<gene>
    <name evidence="11" type="primary">aroK</name>
    <name evidence="12" type="ORF">HMPREF9997_01272</name>
</gene>
<keyword evidence="4 11" id="KW-0028">Amino-acid biosynthesis</keyword>
<dbReference type="SUPFAM" id="SSF52540">
    <property type="entry name" value="P-loop containing nucleoside triphosphate hydrolases"/>
    <property type="match status" value="1"/>
</dbReference>
<dbReference type="GO" id="GO:0009423">
    <property type="term" value="P:chorismate biosynthetic process"/>
    <property type="evidence" value="ECO:0007669"/>
    <property type="project" value="UniProtKB-UniRule"/>
</dbReference>
<dbReference type="EC" id="2.7.1.71" evidence="3 11"/>
<dbReference type="UniPathway" id="UPA00053">
    <property type="reaction ID" value="UER00088"/>
</dbReference>
<dbReference type="GO" id="GO:0008652">
    <property type="term" value="P:amino acid biosynthetic process"/>
    <property type="evidence" value="ECO:0007669"/>
    <property type="project" value="UniProtKB-KW"/>
</dbReference>
<dbReference type="PRINTS" id="PR01100">
    <property type="entry name" value="SHIKIMTKNASE"/>
</dbReference>
<evidence type="ECO:0000256" key="9">
    <source>
        <dbReference type="ARBA" id="ARBA00023141"/>
    </source>
</evidence>
<feature type="binding site" evidence="11">
    <location>
        <position position="59"/>
    </location>
    <ligand>
        <name>substrate</name>
    </ligand>
</feature>
<feature type="binding site" evidence="11">
    <location>
        <position position="80"/>
    </location>
    <ligand>
        <name>substrate</name>
    </ligand>
</feature>
<dbReference type="RefSeq" id="WP_006063508.1">
    <property type="nucleotide sequence ID" value="NZ_KB290831.1"/>
</dbReference>
<dbReference type="PROSITE" id="PS01128">
    <property type="entry name" value="SHIKIMATE_KINASE"/>
    <property type="match status" value="1"/>
</dbReference>
<feature type="binding site" evidence="11">
    <location>
        <position position="117"/>
    </location>
    <ligand>
        <name>ATP</name>
        <dbReference type="ChEBI" id="CHEBI:30616"/>
    </ligand>
</feature>
<evidence type="ECO:0000313" key="12">
    <source>
        <dbReference type="EMBL" id="EKX90064.1"/>
    </source>
</evidence>
<evidence type="ECO:0000313" key="13">
    <source>
        <dbReference type="Proteomes" id="UP000010445"/>
    </source>
</evidence>
<dbReference type="HAMAP" id="MF_00109">
    <property type="entry name" value="Shikimate_kinase"/>
    <property type="match status" value="1"/>
</dbReference>
<dbReference type="Gene3D" id="3.40.50.300">
    <property type="entry name" value="P-loop containing nucleotide triphosphate hydrolases"/>
    <property type="match status" value="1"/>
</dbReference>
<dbReference type="InterPro" id="IPR031322">
    <property type="entry name" value="Shikimate/glucono_kinase"/>
</dbReference>
<dbReference type="GO" id="GO:0000287">
    <property type="term" value="F:magnesium ion binding"/>
    <property type="evidence" value="ECO:0007669"/>
    <property type="project" value="UniProtKB-UniRule"/>
</dbReference>
<evidence type="ECO:0000256" key="3">
    <source>
        <dbReference type="ARBA" id="ARBA00012154"/>
    </source>
</evidence>
<keyword evidence="9 11" id="KW-0057">Aromatic amino acid biosynthesis</keyword>
<keyword evidence="8 11" id="KW-0067">ATP-binding</keyword>
<comment type="pathway">
    <text evidence="1 11">Metabolic intermediate biosynthesis; chorismate biosynthesis; chorismate from D-erythrose 4-phosphate and phosphoenolpyruvate: step 5/7.</text>
</comment>
<dbReference type="AlphaFoldDB" id="L1MGH5"/>
<feature type="binding site" evidence="11">
    <location>
        <position position="17"/>
    </location>
    <ligand>
        <name>Mg(2+)</name>
        <dbReference type="ChEBI" id="CHEBI:18420"/>
    </ligand>
</feature>
<dbReference type="InterPro" id="IPR027417">
    <property type="entry name" value="P-loop_NTPase"/>
</dbReference>
<protein>
    <recommendedName>
        <fullName evidence="3 11">Shikimate kinase</fullName>
        <shortName evidence="11">SK</shortName>
        <ecNumber evidence="3 11">2.7.1.71</ecNumber>
    </recommendedName>
</protein>
<feature type="binding site" evidence="11">
    <location>
        <position position="139"/>
    </location>
    <ligand>
        <name>substrate</name>
    </ligand>
</feature>
<feature type="binding site" evidence="11">
    <location>
        <begin position="13"/>
        <end position="18"/>
    </location>
    <ligand>
        <name>ATP</name>
        <dbReference type="ChEBI" id="CHEBI:30616"/>
    </ligand>
</feature>
<dbReference type="GO" id="GO:0005829">
    <property type="term" value="C:cytosol"/>
    <property type="evidence" value="ECO:0007669"/>
    <property type="project" value="TreeGrafter"/>
</dbReference>
<dbReference type="eggNOG" id="COG0703">
    <property type="taxonomic scope" value="Bacteria"/>
</dbReference>
<keyword evidence="11" id="KW-0460">Magnesium</keyword>
<evidence type="ECO:0000256" key="2">
    <source>
        <dbReference type="ARBA" id="ARBA00006997"/>
    </source>
</evidence>
<dbReference type="GO" id="GO:0005524">
    <property type="term" value="F:ATP binding"/>
    <property type="evidence" value="ECO:0007669"/>
    <property type="project" value="UniProtKB-UniRule"/>
</dbReference>
<dbReference type="OrthoDB" id="9800332at2"/>
<dbReference type="Pfam" id="PF01202">
    <property type="entry name" value="SKI"/>
    <property type="match status" value="1"/>
</dbReference>
<keyword evidence="5 11" id="KW-0808">Transferase</keyword>
<keyword evidence="11" id="KW-0479">Metal-binding</keyword>
<name>L1MGH5_9CORY</name>
<keyword evidence="6 11" id="KW-0547">Nucleotide-binding</keyword>